<dbReference type="GO" id="GO:0003676">
    <property type="term" value="F:nucleic acid binding"/>
    <property type="evidence" value="ECO:0007669"/>
    <property type="project" value="InterPro"/>
</dbReference>
<dbReference type="AlphaFoldDB" id="A0A920CI00"/>
<dbReference type="Gene3D" id="3.30.420.10">
    <property type="entry name" value="Ribonuclease H-like superfamily/Ribonuclease H"/>
    <property type="match status" value="1"/>
</dbReference>
<dbReference type="Proteomes" id="UP000681162">
    <property type="component" value="Unassembled WGS sequence"/>
</dbReference>
<keyword evidence="3" id="KW-1185">Reference proteome</keyword>
<proteinExistence type="predicted"/>
<reference evidence="2 3" key="1">
    <citation type="submission" date="2021-03" db="EMBL/GenBank/DDBJ databases">
        <title>Antimicrobial resistance genes in bacteria isolated from Japanese honey, and their potential for conferring macrolide and lincosamide resistance in the American foulbrood pathogen Paenibacillus larvae.</title>
        <authorList>
            <person name="Okamoto M."/>
            <person name="Kumagai M."/>
            <person name="Kanamori H."/>
            <person name="Takamatsu D."/>
        </authorList>
    </citation>
    <scope>NUCLEOTIDE SEQUENCE [LARGE SCALE GENOMIC DNA]</scope>
    <source>
        <strain evidence="2 3">J41TS12</strain>
    </source>
</reference>
<dbReference type="EMBL" id="BORR01000037">
    <property type="protein sequence ID" value="GIO40165.1"/>
    <property type="molecule type" value="Genomic_DNA"/>
</dbReference>
<sequence>MTRHVGIDPATHTGFVAIGLDGSLLGWTEFVGKGDSAPTRINSIFNELYRYLKPDDDVCIEGFAMEAKFDTNKVSTGYNWAARLATDRKVGSFISATPNQLKKFVDVSEWEGELGSKVKLEGKEVKRRVMVAVEAHWGDKPRTDNIADAYVLARIAEAVYDVKKGQALDCYPKYQQEVIMAIIDPDVGKKTKKPKPKTSKRRGKPAATDSHTQNTEQTCLF</sequence>
<comment type="caution">
    <text evidence="2">The sequence shown here is derived from an EMBL/GenBank/DDBJ whole genome shotgun (WGS) entry which is preliminary data.</text>
</comment>
<dbReference type="InterPro" id="IPR036397">
    <property type="entry name" value="RNaseH_sf"/>
</dbReference>
<feature type="region of interest" description="Disordered" evidence="1">
    <location>
        <begin position="188"/>
        <end position="221"/>
    </location>
</feature>
<evidence type="ECO:0000313" key="2">
    <source>
        <dbReference type="EMBL" id="GIO40165.1"/>
    </source>
</evidence>
<dbReference type="RefSeq" id="WP_212944308.1">
    <property type="nucleotide sequence ID" value="NZ_BORR01000037.1"/>
</dbReference>
<organism evidence="2 3">
    <name type="scientific">Paenibacillus antibioticophila</name>
    <dbReference type="NCBI Taxonomy" id="1274374"/>
    <lineage>
        <taxon>Bacteria</taxon>
        <taxon>Bacillati</taxon>
        <taxon>Bacillota</taxon>
        <taxon>Bacilli</taxon>
        <taxon>Bacillales</taxon>
        <taxon>Paenibacillaceae</taxon>
        <taxon>Paenibacillus</taxon>
    </lineage>
</organism>
<feature type="compositionally biased region" description="Polar residues" evidence="1">
    <location>
        <begin position="209"/>
        <end position="221"/>
    </location>
</feature>
<accession>A0A920CI00</accession>
<protein>
    <submittedName>
        <fullName evidence="2">Uncharacterized protein</fullName>
    </submittedName>
</protein>
<gene>
    <name evidence="2" type="ORF">J41TS12_50260</name>
</gene>
<evidence type="ECO:0000256" key="1">
    <source>
        <dbReference type="SAM" id="MobiDB-lite"/>
    </source>
</evidence>
<feature type="compositionally biased region" description="Basic residues" evidence="1">
    <location>
        <begin position="190"/>
        <end position="204"/>
    </location>
</feature>
<evidence type="ECO:0000313" key="3">
    <source>
        <dbReference type="Proteomes" id="UP000681162"/>
    </source>
</evidence>
<name>A0A920CI00_9BACL</name>